<feature type="compositionally biased region" description="Polar residues" evidence="6">
    <location>
        <begin position="1"/>
        <end position="23"/>
    </location>
</feature>
<evidence type="ECO:0000313" key="10">
    <source>
        <dbReference type="Proteomes" id="UP000593562"/>
    </source>
</evidence>
<dbReference type="EMBL" id="JAAARO010000014">
    <property type="protein sequence ID" value="KAF5736082.1"/>
    <property type="molecule type" value="Genomic_DNA"/>
</dbReference>
<dbReference type="InterPro" id="IPR026541">
    <property type="entry name" value="MRG_dom"/>
</dbReference>
<dbReference type="Pfam" id="PF22732">
    <property type="entry name" value="MSL3_chromo-like"/>
    <property type="match status" value="1"/>
</dbReference>
<evidence type="ECO:0000256" key="6">
    <source>
        <dbReference type="SAM" id="MobiDB-lite"/>
    </source>
</evidence>
<dbReference type="PIRSF" id="PIRSF038133">
    <property type="entry name" value="HAT_Nua4_EAF3/MRG15"/>
    <property type="match status" value="1"/>
</dbReference>
<dbReference type="PANTHER" id="PTHR10880:SF44">
    <property type="entry name" value="PROTEIN MRG2"/>
    <property type="match status" value="1"/>
</dbReference>
<protein>
    <submittedName>
        <fullName evidence="9">Chromatin modification-related protein EAF3-like</fullName>
    </submittedName>
</protein>
<evidence type="ECO:0000256" key="1">
    <source>
        <dbReference type="ARBA" id="ARBA00004123"/>
    </source>
</evidence>
<dbReference type="InterPro" id="IPR038217">
    <property type="entry name" value="MRG_C_sf"/>
</dbReference>
<dbReference type="GO" id="GO:0005634">
    <property type="term" value="C:nucleus"/>
    <property type="evidence" value="ECO:0007669"/>
    <property type="project" value="UniProtKB-SubCell"/>
</dbReference>
<dbReference type="InterPro" id="IPR053820">
    <property type="entry name" value="MSL3_chromo-like"/>
</dbReference>
<evidence type="ECO:0000259" key="7">
    <source>
        <dbReference type="Pfam" id="PF05712"/>
    </source>
</evidence>
<dbReference type="Pfam" id="PF05712">
    <property type="entry name" value="MRG"/>
    <property type="match status" value="1"/>
</dbReference>
<dbReference type="Gene3D" id="2.30.30.140">
    <property type="match status" value="1"/>
</dbReference>
<organism evidence="9 10">
    <name type="scientific">Tripterygium wilfordii</name>
    <name type="common">Thunder God vine</name>
    <dbReference type="NCBI Taxonomy" id="458696"/>
    <lineage>
        <taxon>Eukaryota</taxon>
        <taxon>Viridiplantae</taxon>
        <taxon>Streptophyta</taxon>
        <taxon>Embryophyta</taxon>
        <taxon>Tracheophyta</taxon>
        <taxon>Spermatophyta</taxon>
        <taxon>Magnoliopsida</taxon>
        <taxon>eudicotyledons</taxon>
        <taxon>Gunneridae</taxon>
        <taxon>Pentapetalae</taxon>
        <taxon>rosids</taxon>
        <taxon>fabids</taxon>
        <taxon>Celastrales</taxon>
        <taxon>Celastraceae</taxon>
        <taxon>Tripterygium</taxon>
    </lineage>
</organism>
<feature type="domain" description="MSL3 chromodomain-like" evidence="8">
    <location>
        <begin position="43"/>
        <end position="109"/>
    </location>
</feature>
<accession>A0A7J7CPQ8</accession>
<evidence type="ECO:0000313" key="9">
    <source>
        <dbReference type="EMBL" id="KAF5736082.1"/>
    </source>
</evidence>
<dbReference type="InterPro" id="IPR016197">
    <property type="entry name" value="Chromo-like_dom_sf"/>
</dbReference>
<feature type="domain" description="MRG" evidence="7">
    <location>
        <begin position="137"/>
        <end position="306"/>
    </location>
</feature>
<feature type="region of interest" description="Disordered" evidence="6">
    <location>
        <begin position="104"/>
        <end position="150"/>
    </location>
</feature>
<dbReference type="GO" id="GO:0006325">
    <property type="term" value="P:chromatin organization"/>
    <property type="evidence" value="ECO:0007669"/>
    <property type="project" value="UniProtKB-KW"/>
</dbReference>
<dbReference type="FunCoup" id="A0A7J7CPQ8">
    <property type="interactions" value="3406"/>
</dbReference>
<dbReference type="FunFam" id="1.10.274.30:FF:000005">
    <property type="entry name" value="Chromatin modification-related protein EAF3"/>
    <property type="match status" value="1"/>
</dbReference>
<gene>
    <name evidence="9" type="ORF">HS088_TW14G00216</name>
</gene>
<dbReference type="GO" id="GO:0000123">
    <property type="term" value="C:histone acetyltransferase complex"/>
    <property type="evidence" value="ECO:0007669"/>
    <property type="project" value="TreeGrafter"/>
</dbReference>
<dbReference type="SUPFAM" id="SSF54160">
    <property type="entry name" value="Chromo domain-like"/>
    <property type="match status" value="1"/>
</dbReference>
<dbReference type="PANTHER" id="PTHR10880">
    <property type="entry name" value="MORTALITY FACTOR 4-LIKE PROTEIN"/>
    <property type="match status" value="1"/>
</dbReference>
<keyword evidence="10" id="KW-1185">Reference proteome</keyword>
<name>A0A7J7CPQ8_TRIWF</name>
<dbReference type="GO" id="GO:0006355">
    <property type="term" value="P:regulation of DNA-templated transcription"/>
    <property type="evidence" value="ECO:0007669"/>
    <property type="project" value="InterPro"/>
</dbReference>
<evidence type="ECO:0000256" key="3">
    <source>
        <dbReference type="ARBA" id="ARBA00023015"/>
    </source>
</evidence>
<keyword evidence="4" id="KW-0804">Transcription</keyword>
<comment type="caution">
    <text evidence="9">The sequence shown here is derived from an EMBL/GenBank/DDBJ whole genome shotgun (WGS) entry which is preliminary data.</text>
</comment>
<proteinExistence type="predicted"/>
<sequence length="321" mass="37089">MGTSTTDGSANETDSVPNNNNTEIDCKSEPDDDCLTPPRSDSFSVGEKVLAFHSNQLYEAKVRKIEYQMEEWKCFVHYLGWKKSWDEWVGKERLMKFTEENVKKQQVLKKQDPDKNSRPGRASQTKPKSSCVTRGRKRKNDSPDKEKGTTSLEKVVNLQIPLALKKQLVDDWEFITHMGKLVKLPRTPNVDDILKKYLDYRLKKDGSISDSIREIQKGLCCYFDKALPMILLYKSEHQQYKDSITLGVSPSTVYGAEHFLRLFVKLPGLLFYANIEIETLKELQQVFVDFLKFLQKNQSIFFLSTYHVAEEMETCSNEQDG</sequence>
<dbReference type="GO" id="GO:1990841">
    <property type="term" value="F:promoter-specific chromatin binding"/>
    <property type="evidence" value="ECO:0007669"/>
    <property type="project" value="UniProtKB-ARBA"/>
</dbReference>
<dbReference type="InterPro" id="IPR008676">
    <property type="entry name" value="MRG"/>
</dbReference>
<dbReference type="Gene3D" id="1.10.274.30">
    <property type="entry name" value="MRG domain"/>
    <property type="match status" value="1"/>
</dbReference>
<feature type="compositionally biased region" description="Basic and acidic residues" evidence="6">
    <location>
        <begin position="104"/>
        <end position="117"/>
    </location>
</feature>
<keyword evidence="3" id="KW-0805">Transcription regulation</keyword>
<dbReference type="CDD" id="cd18983">
    <property type="entry name" value="CBD_MSL3_like"/>
    <property type="match status" value="1"/>
</dbReference>
<keyword evidence="5" id="KW-0539">Nucleus</keyword>
<reference evidence="9 10" key="1">
    <citation type="journal article" date="2020" name="Nat. Commun.">
        <title>Genome of Tripterygium wilfordii and identification of cytochrome P450 involved in triptolide biosynthesis.</title>
        <authorList>
            <person name="Tu L."/>
            <person name="Su P."/>
            <person name="Zhang Z."/>
            <person name="Gao L."/>
            <person name="Wang J."/>
            <person name="Hu T."/>
            <person name="Zhou J."/>
            <person name="Zhang Y."/>
            <person name="Zhao Y."/>
            <person name="Liu Y."/>
            <person name="Song Y."/>
            <person name="Tong Y."/>
            <person name="Lu Y."/>
            <person name="Yang J."/>
            <person name="Xu C."/>
            <person name="Jia M."/>
            <person name="Peters R.J."/>
            <person name="Huang L."/>
            <person name="Gao W."/>
        </authorList>
    </citation>
    <scope>NUCLEOTIDE SEQUENCE [LARGE SCALE GENOMIC DNA]</scope>
    <source>
        <strain evidence="10">cv. XIE 37</strain>
        <tissue evidence="9">Leaf</tissue>
    </source>
</reference>
<dbReference type="Proteomes" id="UP000593562">
    <property type="component" value="Unassembled WGS sequence"/>
</dbReference>
<comment type="subcellular location">
    <subcellularLocation>
        <location evidence="1">Nucleus</location>
    </subcellularLocation>
</comment>
<evidence type="ECO:0000259" key="8">
    <source>
        <dbReference type="Pfam" id="PF22732"/>
    </source>
</evidence>
<feature type="compositionally biased region" description="Polar residues" evidence="6">
    <location>
        <begin position="122"/>
        <end position="132"/>
    </location>
</feature>
<evidence type="ECO:0000256" key="5">
    <source>
        <dbReference type="ARBA" id="ARBA00023242"/>
    </source>
</evidence>
<dbReference type="AlphaFoldDB" id="A0A7J7CPQ8"/>
<dbReference type="GO" id="GO:0048586">
    <property type="term" value="P:regulation of long-day photoperiodism, flowering"/>
    <property type="evidence" value="ECO:0007669"/>
    <property type="project" value="UniProtKB-ARBA"/>
</dbReference>
<dbReference type="InParanoid" id="A0A7J7CPQ8"/>
<dbReference type="PROSITE" id="PS51640">
    <property type="entry name" value="MRG"/>
    <property type="match status" value="1"/>
</dbReference>
<feature type="region of interest" description="Disordered" evidence="6">
    <location>
        <begin position="1"/>
        <end position="42"/>
    </location>
</feature>
<evidence type="ECO:0000256" key="4">
    <source>
        <dbReference type="ARBA" id="ARBA00023163"/>
    </source>
</evidence>
<evidence type="ECO:0000256" key="2">
    <source>
        <dbReference type="ARBA" id="ARBA00022853"/>
    </source>
</evidence>
<keyword evidence="2" id="KW-0156">Chromatin regulator</keyword>